<organism evidence="2 3">
    <name type="scientific">Caulobacter hibisci</name>
    <dbReference type="NCBI Taxonomy" id="2035993"/>
    <lineage>
        <taxon>Bacteria</taxon>
        <taxon>Pseudomonadati</taxon>
        <taxon>Pseudomonadota</taxon>
        <taxon>Alphaproteobacteria</taxon>
        <taxon>Caulobacterales</taxon>
        <taxon>Caulobacteraceae</taxon>
        <taxon>Caulobacter</taxon>
    </lineage>
</organism>
<proteinExistence type="predicted"/>
<protein>
    <submittedName>
        <fullName evidence="2">Uncharacterized protein</fullName>
    </submittedName>
</protein>
<evidence type="ECO:0000256" key="1">
    <source>
        <dbReference type="SAM" id="MobiDB-lite"/>
    </source>
</evidence>
<gene>
    <name evidence="2" type="ORF">I4Q42_05090</name>
</gene>
<comment type="caution">
    <text evidence="2">The sequence shown here is derived from an EMBL/GenBank/DDBJ whole genome shotgun (WGS) entry which is preliminary data.</text>
</comment>
<evidence type="ECO:0000313" key="2">
    <source>
        <dbReference type="EMBL" id="MBI1683039.1"/>
    </source>
</evidence>
<dbReference type="EMBL" id="JADWOX010000002">
    <property type="protein sequence ID" value="MBI1683039.1"/>
    <property type="molecule type" value="Genomic_DNA"/>
</dbReference>
<accession>A0ABS0SUG7</accession>
<feature type="region of interest" description="Disordered" evidence="1">
    <location>
        <begin position="1"/>
        <end position="47"/>
    </location>
</feature>
<feature type="compositionally biased region" description="Acidic residues" evidence="1">
    <location>
        <begin position="9"/>
        <end position="24"/>
    </location>
</feature>
<keyword evidence="3" id="KW-1185">Reference proteome</keyword>
<sequence>MSDPKPEPVEDAENLDDQLEEGLEESFPASDPPSVTRRHRQPPQNPA</sequence>
<evidence type="ECO:0000313" key="3">
    <source>
        <dbReference type="Proteomes" id="UP000639859"/>
    </source>
</evidence>
<dbReference type="Proteomes" id="UP000639859">
    <property type="component" value="Unassembled WGS sequence"/>
</dbReference>
<name>A0ABS0SUG7_9CAUL</name>
<dbReference type="RefSeq" id="WP_198574977.1">
    <property type="nucleotide sequence ID" value="NZ_JADWOX010000002.1"/>
</dbReference>
<reference evidence="2 3" key="1">
    <citation type="submission" date="2020-11" db="EMBL/GenBank/DDBJ databases">
        <title>genome sequence of strain KACC 18849.</title>
        <authorList>
            <person name="Gao J."/>
            <person name="Zhang X."/>
        </authorList>
    </citation>
    <scope>NUCLEOTIDE SEQUENCE [LARGE SCALE GENOMIC DNA]</scope>
    <source>
        <strain evidence="2 3">KACC 18849</strain>
    </source>
</reference>